<comment type="similarity">
    <text evidence="1 3">Belongs to the UDP-glycosyltransferase family.</text>
</comment>
<evidence type="ECO:0000313" key="5">
    <source>
        <dbReference type="EMBL" id="QMU23735.1"/>
    </source>
</evidence>
<dbReference type="CDD" id="cd03784">
    <property type="entry name" value="GT1_Gtf-like"/>
    <property type="match status" value="1"/>
</dbReference>
<keyword evidence="3" id="KW-0328">Glycosyltransferase</keyword>
<evidence type="ECO:0000256" key="2">
    <source>
        <dbReference type="ARBA" id="ARBA00022679"/>
    </source>
</evidence>
<dbReference type="Pfam" id="PF00201">
    <property type="entry name" value="UDPGT"/>
    <property type="match status" value="1"/>
</dbReference>
<reference evidence="5" key="1">
    <citation type="submission" date="2019-11" db="EMBL/GenBank/DDBJ databases">
        <authorList>
            <person name="Zhu T."/>
        </authorList>
    </citation>
    <scope>NUCLEOTIDE SEQUENCE</scope>
</reference>
<organism evidence="5">
    <name type="scientific">Plagiochasma appendiculatum</name>
    <dbReference type="NCBI Taxonomy" id="157224"/>
    <lineage>
        <taxon>Eukaryota</taxon>
        <taxon>Viridiplantae</taxon>
        <taxon>Streptophyta</taxon>
        <taxon>Embryophyta</taxon>
        <taxon>Marchantiophyta</taxon>
        <taxon>Marchantiopsida</taxon>
        <taxon>Marchantiidae</taxon>
        <taxon>Marchantiales</taxon>
        <taxon>Aytoniaceae</taxon>
        <taxon>Plagiochasma</taxon>
    </lineage>
</organism>
<dbReference type="AlphaFoldDB" id="A0A7G4WF19"/>
<dbReference type="PANTHER" id="PTHR48045">
    <property type="entry name" value="UDP-GLYCOSYLTRANSFERASE 72B1"/>
    <property type="match status" value="1"/>
</dbReference>
<dbReference type="EC" id="2.4.1.-" evidence="4"/>
<evidence type="ECO:0000256" key="1">
    <source>
        <dbReference type="ARBA" id="ARBA00009995"/>
    </source>
</evidence>
<dbReference type="FunFam" id="3.40.50.2000:FF:000037">
    <property type="entry name" value="Glycosyltransferase"/>
    <property type="match status" value="1"/>
</dbReference>
<evidence type="ECO:0000256" key="3">
    <source>
        <dbReference type="RuleBase" id="RU003718"/>
    </source>
</evidence>
<name>A0A7G4WF19_9MARC</name>
<dbReference type="GO" id="GO:0008194">
    <property type="term" value="F:UDP-glycosyltransferase activity"/>
    <property type="evidence" value="ECO:0007669"/>
    <property type="project" value="InterPro"/>
</dbReference>
<dbReference type="SUPFAM" id="SSF53756">
    <property type="entry name" value="UDP-Glycosyltransferase/glycogen phosphorylase"/>
    <property type="match status" value="1"/>
</dbReference>
<dbReference type="PANTHER" id="PTHR48045:SF31">
    <property type="entry name" value="UDP-GLYCOSYLTRANSFERASE 76B1-LIKE"/>
    <property type="match status" value="1"/>
</dbReference>
<dbReference type="Gene3D" id="3.40.50.2000">
    <property type="entry name" value="Glycogen Phosphorylase B"/>
    <property type="match status" value="2"/>
</dbReference>
<dbReference type="InterPro" id="IPR035595">
    <property type="entry name" value="UDP_glycos_trans_CS"/>
</dbReference>
<dbReference type="EMBL" id="MN648208">
    <property type="protein sequence ID" value="QMU23735.1"/>
    <property type="molecule type" value="mRNA"/>
</dbReference>
<accession>A0A7G4WF19</accession>
<evidence type="ECO:0000256" key="4">
    <source>
        <dbReference type="RuleBase" id="RU362057"/>
    </source>
</evidence>
<keyword evidence="2 3" id="KW-0808">Transferase</keyword>
<dbReference type="InterPro" id="IPR002213">
    <property type="entry name" value="UDP_glucos_trans"/>
</dbReference>
<proteinExistence type="evidence at transcript level"/>
<protein>
    <recommendedName>
        <fullName evidence="4">Glycosyltransferase</fullName>
        <ecNumber evidence="4">2.4.1.-</ecNumber>
    </recommendedName>
</protein>
<dbReference type="PROSITE" id="PS00375">
    <property type="entry name" value="UDPGT"/>
    <property type="match status" value="1"/>
</dbReference>
<sequence length="480" mass="53149">MSENGARRPHMLMVTVPFPGHCAPFVQLLYQLRHHKDVTVTILGHAARLAEIAKLQERGDFKGLEVHFETVFGDPPPYPADPVFPLRAAVCSAHMEIEFQSVKKRLVQGKNSPGAPTSMIVDMFLWWTKDIADEMGVPWYPFYSTSAWFSLCAIDGPLLHERQLHPTHSEKRAERLDIPGIDFAYVCDVPHEVLEFDEFYANVSHRTLRATGILSNSAFELEGSAGTTKAIISLVERRKKSDPGKLLEDTKVITVGPMAQIPGFGELTFSGDDPSDSLKWLNTQADGSVLYIAFGSVGNVIADRIPQLALSLEESGVPFLWVLKAPPGKTIDQVLPEGFIERVGGRGFVETGWAAQTRILLHPATGGFLTHCGWNSTLESLCAGVPMITWPLSADQPMNARYVTDVKKVGVPVQDQIVSEYSEVSKEDIVKAVRRLMVSDEGKEIKRRSLELRKLLSHSVGEGGSSYKALRYFINDLLKV</sequence>